<gene>
    <name evidence="1" type="ORF">DIABBA_LOCUS3461</name>
</gene>
<organism evidence="1 2">
    <name type="scientific">Diabrotica balteata</name>
    <name type="common">Banded cucumber beetle</name>
    <dbReference type="NCBI Taxonomy" id="107213"/>
    <lineage>
        <taxon>Eukaryota</taxon>
        <taxon>Metazoa</taxon>
        <taxon>Ecdysozoa</taxon>
        <taxon>Arthropoda</taxon>
        <taxon>Hexapoda</taxon>
        <taxon>Insecta</taxon>
        <taxon>Pterygota</taxon>
        <taxon>Neoptera</taxon>
        <taxon>Endopterygota</taxon>
        <taxon>Coleoptera</taxon>
        <taxon>Polyphaga</taxon>
        <taxon>Cucujiformia</taxon>
        <taxon>Chrysomeloidea</taxon>
        <taxon>Chrysomelidae</taxon>
        <taxon>Galerucinae</taxon>
        <taxon>Diabroticina</taxon>
        <taxon>Diabroticites</taxon>
        <taxon>Diabrotica</taxon>
    </lineage>
</organism>
<accession>A0A9N9SUJ1</accession>
<name>A0A9N9SUJ1_DIABA</name>
<evidence type="ECO:0000313" key="2">
    <source>
        <dbReference type="Proteomes" id="UP001153709"/>
    </source>
</evidence>
<protein>
    <submittedName>
        <fullName evidence="1">Uncharacterized protein</fullName>
    </submittedName>
</protein>
<sequence length="168" mass="19515">MTNCSSDSPVALVFVMDSNNLGGSSSRPRRFFLLYIVANIFSRGVIKCFQELQYAFIVKMWRTLLPTLIPMLVNAKMDCSKTEYDRCIRIADPLVKEAHLVFPDNLNDIDLVCNTWNQFVDCLKEYTDECFTDQQRRQFNRAVESPIESVHEMCTQPTYQKGNFYILN</sequence>
<proteinExistence type="predicted"/>
<dbReference type="PANTHER" id="PTHR33964">
    <property type="entry name" value="RE45066P-RELATED"/>
    <property type="match status" value="1"/>
</dbReference>
<dbReference type="Proteomes" id="UP001153709">
    <property type="component" value="Chromosome 2"/>
</dbReference>
<dbReference type="OrthoDB" id="10051804at2759"/>
<reference evidence="1" key="1">
    <citation type="submission" date="2022-01" db="EMBL/GenBank/DDBJ databases">
        <authorList>
            <person name="King R."/>
        </authorList>
    </citation>
    <scope>NUCLEOTIDE SEQUENCE</scope>
</reference>
<keyword evidence="2" id="KW-1185">Reference proteome</keyword>
<dbReference type="AlphaFoldDB" id="A0A9N9SUJ1"/>
<evidence type="ECO:0000313" key="1">
    <source>
        <dbReference type="EMBL" id="CAG9829691.1"/>
    </source>
</evidence>
<dbReference type="PANTHER" id="PTHR33964:SF9">
    <property type="match status" value="1"/>
</dbReference>
<dbReference type="EMBL" id="OU898277">
    <property type="protein sequence ID" value="CAG9829691.1"/>
    <property type="molecule type" value="Genomic_DNA"/>
</dbReference>